<keyword evidence="2" id="KW-1185">Reference proteome</keyword>
<comment type="caution">
    <text evidence="1">The sequence shown here is derived from an EMBL/GenBank/DDBJ whole genome shotgun (WGS) entry which is preliminary data.</text>
</comment>
<gene>
    <name evidence="1" type="ORF">O6H91_12G090800</name>
</gene>
<evidence type="ECO:0000313" key="1">
    <source>
        <dbReference type="EMBL" id="KAJ7536976.1"/>
    </source>
</evidence>
<dbReference type="EMBL" id="CM055103">
    <property type="protein sequence ID" value="KAJ7536976.1"/>
    <property type="molecule type" value="Genomic_DNA"/>
</dbReference>
<name>A0ACC2C4P9_DIPCM</name>
<reference evidence="2" key="1">
    <citation type="journal article" date="2024" name="Proc. Natl. Acad. Sci. U.S.A.">
        <title>Extraordinary preservation of gene collinearity over three hundred million years revealed in homosporous lycophytes.</title>
        <authorList>
            <person name="Li C."/>
            <person name="Wickell D."/>
            <person name="Kuo L.Y."/>
            <person name="Chen X."/>
            <person name="Nie B."/>
            <person name="Liao X."/>
            <person name="Peng D."/>
            <person name="Ji J."/>
            <person name="Jenkins J."/>
            <person name="Williams M."/>
            <person name="Shu S."/>
            <person name="Plott C."/>
            <person name="Barry K."/>
            <person name="Rajasekar S."/>
            <person name="Grimwood J."/>
            <person name="Han X."/>
            <person name="Sun S."/>
            <person name="Hou Z."/>
            <person name="He W."/>
            <person name="Dai G."/>
            <person name="Sun C."/>
            <person name="Schmutz J."/>
            <person name="Leebens-Mack J.H."/>
            <person name="Li F.W."/>
            <person name="Wang L."/>
        </authorList>
    </citation>
    <scope>NUCLEOTIDE SEQUENCE [LARGE SCALE GENOMIC DNA]</scope>
    <source>
        <strain evidence="2">cv. PW_Plant_1</strain>
    </source>
</reference>
<proteinExistence type="predicted"/>
<protein>
    <submittedName>
        <fullName evidence="1">Uncharacterized protein</fullName>
    </submittedName>
</protein>
<sequence>MEDMIAQFPRWKLSYDRKSISRSIVAKDFVEAIKFFNQVVEAAEAQNHHPDLHLTQYRCVKVVLSTHAVHGLSVHDFELASKIDKIDVKYSPKCLQENPYVL</sequence>
<organism evidence="1 2">
    <name type="scientific">Diphasiastrum complanatum</name>
    <name type="common">Issler's clubmoss</name>
    <name type="synonym">Lycopodium complanatum</name>
    <dbReference type="NCBI Taxonomy" id="34168"/>
    <lineage>
        <taxon>Eukaryota</taxon>
        <taxon>Viridiplantae</taxon>
        <taxon>Streptophyta</taxon>
        <taxon>Embryophyta</taxon>
        <taxon>Tracheophyta</taxon>
        <taxon>Lycopodiopsida</taxon>
        <taxon>Lycopodiales</taxon>
        <taxon>Lycopodiaceae</taxon>
        <taxon>Lycopodioideae</taxon>
        <taxon>Diphasiastrum</taxon>
    </lineage>
</organism>
<accession>A0ACC2C4P9</accession>
<evidence type="ECO:0000313" key="2">
    <source>
        <dbReference type="Proteomes" id="UP001162992"/>
    </source>
</evidence>
<dbReference type="Proteomes" id="UP001162992">
    <property type="component" value="Chromosome 12"/>
</dbReference>